<dbReference type="PROSITE" id="PS01063">
    <property type="entry name" value="SIGMA70_ECF"/>
    <property type="match status" value="1"/>
</dbReference>
<evidence type="ECO:0000256" key="1">
    <source>
        <dbReference type="ARBA" id="ARBA00010641"/>
    </source>
</evidence>
<dbReference type="Gene3D" id="1.10.10.10">
    <property type="entry name" value="Winged helix-like DNA-binding domain superfamily/Winged helix DNA-binding domain"/>
    <property type="match status" value="1"/>
</dbReference>
<dbReference type="Gene3D" id="1.10.1740.10">
    <property type="match status" value="1"/>
</dbReference>
<evidence type="ECO:0000259" key="8">
    <source>
        <dbReference type="Pfam" id="PF04542"/>
    </source>
</evidence>
<keyword evidence="6 7" id="KW-0804">Transcription</keyword>
<dbReference type="Pfam" id="PF12680">
    <property type="entry name" value="SnoaL_2"/>
    <property type="match status" value="1"/>
</dbReference>
<keyword evidence="12" id="KW-1185">Reference proteome</keyword>
<dbReference type="SUPFAM" id="SSF88659">
    <property type="entry name" value="Sigma3 and sigma4 domains of RNA polymerase sigma factors"/>
    <property type="match status" value="1"/>
</dbReference>
<dbReference type="NCBIfam" id="NF006089">
    <property type="entry name" value="PRK08241.1"/>
    <property type="match status" value="1"/>
</dbReference>
<keyword evidence="4 7" id="KW-0731">Sigma factor</keyword>
<dbReference type="NCBIfam" id="TIGR02960">
    <property type="entry name" value="SigX5"/>
    <property type="match status" value="1"/>
</dbReference>
<sequence>MEMANDDAAAAAAVRAGDESAFASLVERHRRELRVHCYRMLGAFADSEDLVQETFLRAWRSRGGFEARSTFRAWLYRIATNACLDVLAQRPRRVLPYDVAPAAGSGTALPLPMDGPWLEPCPDHLLSGAVPADQAPDAVLVAKETIELAFLAAIQHLPPRQRAVLIMRDVLGWSASDTAGSLDLSVAAVKSALQRARSTLRRHLPRSRLEWGSVAGATAEERVLLRRYVDAHRRGDGDALAALLSEDVRVSFPPLPLWVDGRDSFIAGSKEFADAGEYRYVETGANLQPAAAVYLRRPSDTVFRLLALEVLRIEKGRIAEIVDFNDPAVLAAFGLAPAL</sequence>
<dbReference type="InterPro" id="IPR039425">
    <property type="entry name" value="RNA_pol_sigma-70-like"/>
</dbReference>
<dbReference type="NCBIfam" id="TIGR02937">
    <property type="entry name" value="sigma70-ECF"/>
    <property type="match status" value="1"/>
</dbReference>
<evidence type="ECO:0000256" key="3">
    <source>
        <dbReference type="ARBA" id="ARBA00023015"/>
    </source>
</evidence>
<comment type="similarity">
    <text evidence="1 7">Belongs to the sigma-70 factor family. ECF subfamily.</text>
</comment>
<dbReference type="InterPro" id="IPR032710">
    <property type="entry name" value="NTF2-like_dom_sf"/>
</dbReference>
<reference evidence="12" key="1">
    <citation type="journal article" date="2019" name="Int. J. Syst. Evol. Microbiol.">
        <title>The Global Catalogue of Microorganisms (GCM) 10K type strain sequencing project: providing services to taxonomists for standard genome sequencing and annotation.</title>
        <authorList>
            <consortium name="The Broad Institute Genomics Platform"/>
            <consortium name="The Broad Institute Genome Sequencing Center for Infectious Disease"/>
            <person name="Wu L."/>
            <person name="Ma J."/>
        </authorList>
    </citation>
    <scope>NUCLEOTIDE SEQUENCE [LARGE SCALE GENOMIC DNA]</scope>
    <source>
        <strain evidence="12">JCM 16908</strain>
    </source>
</reference>
<feature type="domain" description="SnoaL-like" evidence="10">
    <location>
        <begin position="225"/>
        <end position="321"/>
    </location>
</feature>
<dbReference type="InterPro" id="IPR013325">
    <property type="entry name" value="RNA_pol_sigma_r2"/>
</dbReference>
<dbReference type="PANTHER" id="PTHR43133:SF65">
    <property type="entry name" value="ECF RNA POLYMERASE SIGMA FACTOR SIGG"/>
    <property type="match status" value="1"/>
</dbReference>
<evidence type="ECO:0000313" key="12">
    <source>
        <dbReference type="Proteomes" id="UP001500888"/>
    </source>
</evidence>
<dbReference type="InterPro" id="IPR014284">
    <property type="entry name" value="RNA_pol_sigma-70_dom"/>
</dbReference>
<gene>
    <name evidence="11" type="ORF">GCM10022226_03690</name>
</gene>
<proteinExistence type="inferred from homology"/>
<dbReference type="Pfam" id="PF08281">
    <property type="entry name" value="Sigma70_r4_2"/>
    <property type="match status" value="1"/>
</dbReference>
<dbReference type="Proteomes" id="UP001500888">
    <property type="component" value="Unassembled WGS sequence"/>
</dbReference>
<dbReference type="InterPro" id="IPR013324">
    <property type="entry name" value="RNA_pol_sigma_r3/r4-like"/>
</dbReference>
<keyword evidence="5 7" id="KW-0238">DNA-binding</keyword>
<evidence type="ECO:0000256" key="2">
    <source>
        <dbReference type="ARBA" id="ARBA00011344"/>
    </source>
</evidence>
<dbReference type="Gene3D" id="3.10.450.50">
    <property type="match status" value="1"/>
</dbReference>
<comment type="caution">
    <text evidence="11">The sequence shown here is derived from an EMBL/GenBank/DDBJ whole genome shotgun (WGS) entry which is preliminary data.</text>
</comment>
<name>A0ABP7HBB6_9ACTN</name>
<evidence type="ECO:0000256" key="6">
    <source>
        <dbReference type="ARBA" id="ARBA00023163"/>
    </source>
</evidence>
<protein>
    <recommendedName>
        <fullName evidence="7">RNA polymerase sigma factor</fullName>
    </recommendedName>
</protein>
<dbReference type="InterPro" id="IPR013249">
    <property type="entry name" value="RNA_pol_sigma70_r4_t2"/>
</dbReference>
<evidence type="ECO:0000256" key="4">
    <source>
        <dbReference type="ARBA" id="ARBA00023082"/>
    </source>
</evidence>
<keyword evidence="3 7" id="KW-0805">Transcription regulation</keyword>
<dbReference type="EMBL" id="BAAAZR010000001">
    <property type="protein sequence ID" value="GAA3788340.1"/>
    <property type="molecule type" value="Genomic_DNA"/>
</dbReference>
<evidence type="ECO:0000259" key="9">
    <source>
        <dbReference type="Pfam" id="PF08281"/>
    </source>
</evidence>
<dbReference type="InterPro" id="IPR036388">
    <property type="entry name" value="WH-like_DNA-bd_sf"/>
</dbReference>
<comment type="subunit">
    <text evidence="2">Interacts transiently with the RNA polymerase catalytic core formed by RpoA, RpoB, RpoC and RpoZ (2 alpha, 1 beta, 1 beta' and 1 omega subunit) to form the RNA polymerase holoenzyme that can initiate transcription.</text>
</comment>
<dbReference type="InterPro" id="IPR007627">
    <property type="entry name" value="RNA_pol_sigma70_r2"/>
</dbReference>
<evidence type="ECO:0000259" key="10">
    <source>
        <dbReference type="Pfam" id="PF12680"/>
    </source>
</evidence>
<dbReference type="SUPFAM" id="SSF54427">
    <property type="entry name" value="NTF2-like"/>
    <property type="match status" value="1"/>
</dbReference>
<dbReference type="InterPro" id="IPR037401">
    <property type="entry name" value="SnoaL-like"/>
</dbReference>
<dbReference type="InterPro" id="IPR014305">
    <property type="entry name" value="RNA_pol_sigma-G_actinobac"/>
</dbReference>
<accession>A0ABP7HBB6</accession>
<dbReference type="SUPFAM" id="SSF88946">
    <property type="entry name" value="Sigma2 domain of RNA polymerase sigma factors"/>
    <property type="match status" value="1"/>
</dbReference>
<organism evidence="11 12">
    <name type="scientific">Sphaerisporangium flaviroseum</name>
    <dbReference type="NCBI Taxonomy" id="509199"/>
    <lineage>
        <taxon>Bacteria</taxon>
        <taxon>Bacillati</taxon>
        <taxon>Actinomycetota</taxon>
        <taxon>Actinomycetes</taxon>
        <taxon>Streptosporangiales</taxon>
        <taxon>Streptosporangiaceae</taxon>
        <taxon>Sphaerisporangium</taxon>
    </lineage>
</organism>
<dbReference type="Pfam" id="PF04542">
    <property type="entry name" value="Sigma70_r2"/>
    <property type="match status" value="1"/>
</dbReference>
<feature type="domain" description="RNA polymerase sigma-70 region 2" evidence="8">
    <location>
        <begin position="25"/>
        <end position="90"/>
    </location>
</feature>
<dbReference type="PANTHER" id="PTHR43133">
    <property type="entry name" value="RNA POLYMERASE ECF-TYPE SIGMA FACTO"/>
    <property type="match status" value="1"/>
</dbReference>
<evidence type="ECO:0000256" key="7">
    <source>
        <dbReference type="RuleBase" id="RU000716"/>
    </source>
</evidence>
<dbReference type="CDD" id="cd06171">
    <property type="entry name" value="Sigma70_r4"/>
    <property type="match status" value="1"/>
</dbReference>
<feature type="domain" description="RNA polymerase sigma factor 70 region 4 type 2" evidence="9">
    <location>
        <begin position="149"/>
        <end position="200"/>
    </location>
</feature>
<dbReference type="InterPro" id="IPR000838">
    <property type="entry name" value="RNA_pol_sigma70_ECF_CS"/>
</dbReference>
<evidence type="ECO:0000313" key="11">
    <source>
        <dbReference type="EMBL" id="GAA3788340.1"/>
    </source>
</evidence>
<evidence type="ECO:0000256" key="5">
    <source>
        <dbReference type="ARBA" id="ARBA00023125"/>
    </source>
</evidence>